<protein>
    <recommendedName>
        <fullName evidence="5">Putative glutamate--cysteine ligase 2</fullName>
        <ecNumber evidence="5">6.3.2.2</ecNumber>
    </recommendedName>
    <alternativeName>
        <fullName evidence="5">Gamma-glutamylcysteine synthetase 2</fullName>
        <shortName evidence="5">GCS 2</shortName>
        <shortName evidence="5">Gamma-GCS 2</shortName>
    </alternativeName>
</protein>
<keyword evidence="2 5" id="KW-0547">Nucleotide-binding</keyword>
<name>A0A8J3IN77_9CHLR</name>
<comment type="catalytic activity">
    <reaction evidence="4 5">
        <text>L-cysteine + L-glutamate + ATP = gamma-L-glutamyl-L-cysteine + ADP + phosphate + H(+)</text>
        <dbReference type="Rhea" id="RHEA:13285"/>
        <dbReference type="ChEBI" id="CHEBI:15378"/>
        <dbReference type="ChEBI" id="CHEBI:29985"/>
        <dbReference type="ChEBI" id="CHEBI:30616"/>
        <dbReference type="ChEBI" id="CHEBI:35235"/>
        <dbReference type="ChEBI" id="CHEBI:43474"/>
        <dbReference type="ChEBI" id="CHEBI:58173"/>
        <dbReference type="ChEBI" id="CHEBI:456216"/>
        <dbReference type="EC" id="6.3.2.2"/>
    </reaction>
</comment>
<dbReference type="HAMAP" id="MF_01609">
    <property type="entry name" value="Glu_cys_ligase_2"/>
    <property type="match status" value="1"/>
</dbReference>
<accession>A0A8J3IN77</accession>
<comment type="similarity">
    <text evidence="5">Belongs to the glutamate--cysteine ligase type 2 family. YbdK subfamily.</text>
</comment>
<dbReference type="InterPro" id="IPR006336">
    <property type="entry name" value="GCS2"/>
</dbReference>
<gene>
    <name evidence="6" type="ORF">KSF_077090</name>
</gene>
<evidence type="ECO:0000313" key="6">
    <source>
        <dbReference type="EMBL" id="GHO97661.1"/>
    </source>
</evidence>
<dbReference type="InterPro" id="IPR050141">
    <property type="entry name" value="GCL_type2/YbdK_subfam"/>
</dbReference>
<keyword evidence="7" id="KW-1185">Reference proteome</keyword>
<dbReference type="Proteomes" id="UP000597444">
    <property type="component" value="Unassembled WGS sequence"/>
</dbReference>
<comment type="function">
    <text evidence="5">ATP-dependent carboxylate-amine ligase which exhibits weak glutamate--cysteine ligase activity.</text>
</comment>
<evidence type="ECO:0000256" key="2">
    <source>
        <dbReference type="ARBA" id="ARBA00022741"/>
    </source>
</evidence>
<evidence type="ECO:0000256" key="1">
    <source>
        <dbReference type="ARBA" id="ARBA00022598"/>
    </source>
</evidence>
<dbReference type="SUPFAM" id="SSF55931">
    <property type="entry name" value="Glutamine synthetase/guanido kinase"/>
    <property type="match status" value="1"/>
</dbReference>
<dbReference type="RefSeq" id="WP_220208443.1">
    <property type="nucleotide sequence ID" value="NZ_BNJK01000002.1"/>
</dbReference>
<dbReference type="Pfam" id="PF04107">
    <property type="entry name" value="GCS2"/>
    <property type="match status" value="1"/>
</dbReference>
<dbReference type="NCBIfam" id="NF010039">
    <property type="entry name" value="PRK13515.1"/>
    <property type="match status" value="1"/>
</dbReference>
<proteinExistence type="inferred from homology"/>
<dbReference type="NCBIfam" id="NF010041">
    <property type="entry name" value="PRK13517.1-1"/>
    <property type="match status" value="1"/>
</dbReference>
<dbReference type="InterPro" id="IPR014746">
    <property type="entry name" value="Gln_synth/guanido_kin_cat_dom"/>
</dbReference>
<sequence>MASHAETFTMGVEEEYQIIDPVTRELSSSSHTLLPTAQQHLGEKAQPELQLAQVEAATPVCQTLQEVRQELIKMRREMIIAAQQDGKQLGAAATHPFSHWKSQRITPKERYLGIVEYYRQLAREPIFGCHVHIGLADRAVALRVMNRARIWLAPLLALAANSPFWLGDDTGYASFRTLMWSRWPTSGQPQFFRSLDDYNALLQALIQTGFIEDSTKIYWDIRLSERFPTIEFRVTDCCLTVDECVMIVGLIRAIVQTCYTYIQQNKPAPDVRPELLRAAHWQAARFGIEGELIDVVAQRSLPASALIEHLLTTLQPALEAEGSWDEVVGQVRTTLQQGNGAIRQRRAYQRNRCMEDVVDLIVAETKRGTE</sequence>
<dbReference type="NCBIfam" id="TIGR02050">
    <property type="entry name" value="gshA_cyan_rel"/>
    <property type="match status" value="1"/>
</dbReference>
<dbReference type="InterPro" id="IPR011793">
    <property type="entry name" value="YbdK"/>
</dbReference>
<keyword evidence="1 5" id="KW-0436">Ligase</keyword>
<dbReference type="EMBL" id="BNJK01000002">
    <property type="protein sequence ID" value="GHO97661.1"/>
    <property type="molecule type" value="Genomic_DNA"/>
</dbReference>
<comment type="caution">
    <text evidence="6">The sequence shown here is derived from an EMBL/GenBank/DDBJ whole genome shotgun (WGS) entry which is preliminary data.</text>
</comment>
<dbReference type="EC" id="6.3.2.2" evidence="5"/>
<dbReference type="GO" id="GO:0005524">
    <property type="term" value="F:ATP binding"/>
    <property type="evidence" value="ECO:0007669"/>
    <property type="project" value="UniProtKB-KW"/>
</dbReference>
<evidence type="ECO:0000313" key="7">
    <source>
        <dbReference type="Proteomes" id="UP000597444"/>
    </source>
</evidence>
<keyword evidence="3 5" id="KW-0067">ATP-binding</keyword>
<dbReference type="GO" id="GO:0042398">
    <property type="term" value="P:modified amino acid biosynthetic process"/>
    <property type="evidence" value="ECO:0007669"/>
    <property type="project" value="InterPro"/>
</dbReference>
<evidence type="ECO:0000256" key="4">
    <source>
        <dbReference type="ARBA" id="ARBA00048819"/>
    </source>
</evidence>
<dbReference type="GO" id="GO:0004357">
    <property type="term" value="F:glutamate-cysteine ligase activity"/>
    <property type="evidence" value="ECO:0007669"/>
    <property type="project" value="UniProtKB-EC"/>
</dbReference>
<reference evidence="6" key="1">
    <citation type="submission" date="2020-10" db="EMBL/GenBank/DDBJ databases">
        <title>Taxonomic study of unclassified bacteria belonging to the class Ktedonobacteria.</title>
        <authorList>
            <person name="Yabe S."/>
            <person name="Wang C.M."/>
            <person name="Zheng Y."/>
            <person name="Sakai Y."/>
            <person name="Cavaletti L."/>
            <person name="Monciardini P."/>
            <person name="Donadio S."/>
        </authorList>
    </citation>
    <scope>NUCLEOTIDE SEQUENCE</scope>
    <source>
        <strain evidence="6">ID150040</strain>
    </source>
</reference>
<evidence type="ECO:0000256" key="3">
    <source>
        <dbReference type="ARBA" id="ARBA00022840"/>
    </source>
</evidence>
<dbReference type="AlphaFoldDB" id="A0A8J3IN77"/>
<dbReference type="Gene3D" id="3.30.590.20">
    <property type="match status" value="1"/>
</dbReference>
<organism evidence="6 7">
    <name type="scientific">Reticulibacter mediterranei</name>
    <dbReference type="NCBI Taxonomy" id="2778369"/>
    <lineage>
        <taxon>Bacteria</taxon>
        <taxon>Bacillati</taxon>
        <taxon>Chloroflexota</taxon>
        <taxon>Ktedonobacteria</taxon>
        <taxon>Ktedonobacterales</taxon>
        <taxon>Reticulibacteraceae</taxon>
        <taxon>Reticulibacter</taxon>
    </lineage>
</organism>
<dbReference type="PANTHER" id="PTHR36510:SF1">
    <property type="entry name" value="GLUTAMATE--CYSTEINE LIGASE 2-RELATED"/>
    <property type="match status" value="1"/>
</dbReference>
<dbReference type="PANTHER" id="PTHR36510">
    <property type="entry name" value="GLUTAMATE--CYSTEINE LIGASE 2-RELATED"/>
    <property type="match status" value="1"/>
</dbReference>
<evidence type="ECO:0000256" key="5">
    <source>
        <dbReference type="HAMAP-Rule" id="MF_01609"/>
    </source>
</evidence>